<dbReference type="PANTHER" id="PTHR13107:SF0">
    <property type="entry name" value="N6-ADENOSINE-METHYLTRANSFERASE NON-CATALYTIC SUBUNIT"/>
    <property type="match status" value="1"/>
</dbReference>
<dbReference type="GO" id="GO:0005634">
    <property type="term" value="C:nucleus"/>
    <property type="evidence" value="ECO:0007669"/>
    <property type="project" value="UniProtKB-SubCell"/>
</dbReference>
<keyword evidence="6" id="KW-0744">Spermatogenesis</keyword>
<dbReference type="PROSITE" id="PS51143">
    <property type="entry name" value="MT_A70"/>
    <property type="match status" value="1"/>
</dbReference>
<evidence type="ECO:0000256" key="3">
    <source>
        <dbReference type="ARBA" id="ARBA00032942"/>
    </source>
</evidence>
<evidence type="ECO:0000256" key="7">
    <source>
        <dbReference type="SAM" id="MobiDB-lite"/>
    </source>
</evidence>
<feature type="compositionally biased region" description="Acidic residues" evidence="7">
    <location>
        <begin position="49"/>
        <end position="58"/>
    </location>
</feature>
<accession>A6HVJ0</accession>
<feature type="region of interest" description="Disordered" evidence="7">
    <location>
        <begin position="1"/>
        <end position="58"/>
    </location>
</feature>
<dbReference type="GO" id="GO:0008757">
    <property type="term" value="F:S-adenosylmethionine-dependent methyltransferase activity"/>
    <property type="evidence" value="ECO:0007669"/>
    <property type="project" value="UniProtKB-ARBA"/>
</dbReference>
<dbReference type="PANTHER" id="PTHR13107">
    <property type="entry name" value="N6-ADENOSINE-METHYLTRANSFERASE NON-CATALYTIC SUBUNIT"/>
    <property type="match status" value="1"/>
</dbReference>
<keyword evidence="6" id="KW-0221">Differentiation</keyword>
<dbReference type="GO" id="GO:0007283">
    <property type="term" value="P:spermatogenesis"/>
    <property type="evidence" value="ECO:0007669"/>
    <property type="project" value="UniProtKB-UniRule"/>
</dbReference>
<dbReference type="GO" id="GO:0003729">
    <property type="term" value="F:mRNA binding"/>
    <property type="evidence" value="ECO:0007669"/>
    <property type="project" value="UniProtKB-UniRule"/>
</dbReference>
<reference evidence="9" key="1">
    <citation type="submission" date="2005-09" db="EMBL/GenBank/DDBJ databases">
        <authorList>
            <person name="Mural R.J."/>
            <person name="Li P.W."/>
            <person name="Adams M.D."/>
            <person name="Amanatides P.G."/>
            <person name="Baden-Tillson H."/>
            <person name="Barnstead M."/>
            <person name="Chin S.H."/>
            <person name="Dew I."/>
            <person name="Evans C.A."/>
            <person name="Ferriera S."/>
            <person name="Flanigan M."/>
            <person name="Fosler C."/>
            <person name="Glodek A."/>
            <person name="Gu Z."/>
            <person name="Holt R.A."/>
            <person name="Jennings D."/>
            <person name="Kraft C.L."/>
            <person name="Lu F."/>
            <person name="Nguyen T."/>
            <person name="Nusskern D.R."/>
            <person name="Pfannkoch C.M."/>
            <person name="Sitter C."/>
            <person name="Sutton G.G."/>
            <person name="Venter J.C."/>
            <person name="Wang Z."/>
            <person name="Woodage T."/>
            <person name="Zheng X.H."/>
            <person name="Zhong F."/>
        </authorList>
    </citation>
    <scope>NUCLEOTIDE SEQUENCE [LARGE SCALE GENOMIC DNA]</scope>
    <source>
        <strain>BN</strain>
        <strain evidence="9">Sprague-Dawley</strain>
    </source>
</reference>
<dbReference type="InterPro" id="IPR007757">
    <property type="entry name" value="MT-A70-like"/>
</dbReference>
<gene>
    <name evidence="8" type="primary">RGD1304822_predicted</name>
    <name evidence="8" type="ORF">rCG_28640</name>
</gene>
<comment type="similarity">
    <text evidence="5 6">Belongs to the MT-A70-like family.</text>
</comment>
<keyword evidence="6" id="KW-0694">RNA-binding</keyword>
<dbReference type="GO" id="GO:0061157">
    <property type="term" value="P:mRNA destabilization"/>
    <property type="evidence" value="ECO:0007669"/>
    <property type="project" value="UniProtKB-UniRule"/>
</dbReference>
<dbReference type="Proteomes" id="UP000234681">
    <property type="component" value="Chromosome 2"/>
</dbReference>
<organism evidence="8 9">
    <name type="scientific">Rattus norvegicus</name>
    <name type="common">Rat</name>
    <dbReference type="NCBI Taxonomy" id="10116"/>
    <lineage>
        <taxon>Eukaryota</taxon>
        <taxon>Metazoa</taxon>
        <taxon>Chordata</taxon>
        <taxon>Craniata</taxon>
        <taxon>Vertebrata</taxon>
        <taxon>Euteleostomi</taxon>
        <taxon>Mammalia</taxon>
        <taxon>Eutheria</taxon>
        <taxon>Euarchontoglires</taxon>
        <taxon>Glires</taxon>
        <taxon>Rodentia</taxon>
        <taxon>Myomorpha</taxon>
        <taxon>Muroidea</taxon>
        <taxon>Muridae</taxon>
        <taxon>Murinae</taxon>
        <taxon>Rattus</taxon>
    </lineage>
</organism>
<proteinExistence type="inferred from homology"/>
<dbReference type="GO" id="GO:0001510">
    <property type="term" value="P:RNA methylation"/>
    <property type="evidence" value="ECO:0007669"/>
    <property type="project" value="UniProtKB-UniRule"/>
</dbReference>
<evidence type="ECO:0000313" key="8">
    <source>
        <dbReference type="EMBL" id="EDL82127.1"/>
    </source>
</evidence>
<feature type="compositionally biased region" description="Gly residues" evidence="7">
    <location>
        <begin position="351"/>
        <end position="360"/>
    </location>
</feature>
<dbReference type="GO" id="GO:0036396">
    <property type="term" value="C:RNA N6-methyladenosine methyltransferase complex"/>
    <property type="evidence" value="ECO:0007669"/>
    <property type="project" value="UniProtKB-UniRule"/>
</dbReference>
<evidence type="ECO:0000256" key="5">
    <source>
        <dbReference type="PROSITE-ProRule" id="PRU00489"/>
    </source>
</evidence>
<keyword evidence="2 6" id="KW-0539">Nucleus</keyword>
<evidence type="ECO:0000256" key="1">
    <source>
        <dbReference type="ARBA" id="ARBA00004123"/>
    </source>
</evidence>
<evidence type="ECO:0000256" key="4">
    <source>
        <dbReference type="ARBA" id="ARBA00049757"/>
    </source>
</evidence>
<dbReference type="GO" id="GO:0021861">
    <property type="term" value="P:forebrain radial glial cell differentiation"/>
    <property type="evidence" value="ECO:0007669"/>
    <property type="project" value="UniProtKB-UniRule"/>
</dbReference>
<feature type="region of interest" description="Disordered" evidence="7">
    <location>
        <begin position="303"/>
        <end position="366"/>
    </location>
</feature>
<dbReference type="PROSITE" id="PS51592">
    <property type="entry name" value="SAM_MTA70L_2"/>
    <property type="match status" value="1"/>
</dbReference>
<comment type="function">
    <text evidence="6">The METTL3-METTL14 heterodimer forms a N6-methyltransferase complex that methylates adenosine residues at the N(6) position of some mRNAs and regulates the circadian clock, differentiation of embryonic stem cells and cortical neurogenesis. In the heterodimer formed with METTL3, METTL14 constitutes the RNA-binding scaffold that recognizes the substrate rather than the catalytic core. N6-methyladenosine (m6A), which takes place at the 5'-[AG]GAC-3' consensus sites of some mRNAs, plays a role in mRNA stability and processing. M6A acts as a key regulator of mRNA stability by promoting mRNA destabilization and degradation. In embryonic stem cells (ESCs), m6A methylation of mRNAs encoding key naive pluripotency-promoting transcripts results in transcript destabilization. M6A regulates spermatogonial differentiation and meiosis and is essential for male fertility and spermatogenesis. M6A also regulates cortical neurogenesis: m6A methylation of transcripts related to transcription factors, neural stem cells, the cell cycle and neuronal differentiation during brain development promotes their destabilization and decay, promoting differentiation of radial glial cells.</text>
</comment>
<comment type="subcellular location">
    <subcellularLocation>
        <location evidence="1 6">Nucleus</location>
    </subcellularLocation>
</comment>
<dbReference type="GO" id="GO:0019827">
    <property type="term" value="P:stem cell population maintenance"/>
    <property type="evidence" value="ECO:0007669"/>
    <property type="project" value="UniProtKB-UniRule"/>
</dbReference>
<dbReference type="InterPro" id="IPR045123">
    <property type="entry name" value="METTL14-like"/>
</dbReference>
<comment type="subunit">
    <text evidence="6">Heterodimer; heterodimerizes with METTL3 to form an antiparallel heterodimer that constitutes an active methyltransferase.</text>
</comment>
<dbReference type="Pfam" id="PF05063">
    <property type="entry name" value="MT-A70"/>
    <property type="match status" value="1"/>
</dbReference>
<protein>
    <recommendedName>
        <fullName evidence="4 6">N(6)-adenosine-methyltransferase non-catalytic subunit METTL14</fullName>
    </recommendedName>
    <alternativeName>
        <fullName evidence="3 6">Methyltransferase-like protein 14</fullName>
    </alternativeName>
</protein>
<dbReference type="GO" id="GO:0140640">
    <property type="term" value="F:catalytic activity, acting on a nucleic acid"/>
    <property type="evidence" value="ECO:0007669"/>
    <property type="project" value="UniProtKB-ARBA"/>
</dbReference>
<feature type="compositionally biased region" description="Gly residues" evidence="7">
    <location>
        <begin position="319"/>
        <end position="333"/>
    </location>
</feature>
<evidence type="ECO:0000256" key="6">
    <source>
        <dbReference type="RuleBase" id="RU369092"/>
    </source>
</evidence>
<name>A6HVJ0_RAT</name>
<sequence>MSLGAESADSIGAVLNSKDEQREIAETRETCRASYDTSAPNSKRKCLDEGETDEDKVEEYKDELEMQQEEENLPYEEEIYKDSSTFLKGTQSLNPHNDYCQHFVDTGHRPQNFIRDVGLADRFEEYPKLRELIRLKDELIAKSNTPPMYLQADIEAFDIRELTPKFDVILLEPPLEEYYRETGIAANEKCWTWDDEHCLMGIKGTVKRSTDGDFIHANVDIDLIITEEPEIGNIEKPVEIFHIIEHFCLGRRRLHLFGRDSTIRPGWLTVGPTLTNSNYNAETYASYFSAPNSYLTGCTEEIERLRPKSPPPKSKSDRGGGAPRGGGRGGTSAGRGRERNRSNFRGERGGFRGGRGGTHRGGFTPR</sequence>
<dbReference type="EMBL" id="CH473952">
    <property type="protein sequence ID" value="EDL82127.1"/>
    <property type="molecule type" value="Genomic_DNA"/>
</dbReference>
<dbReference type="GO" id="GO:0016556">
    <property type="term" value="P:mRNA modification"/>
    <property type="evidence" value="ECO:0007669"/>
    <property type="project" value="UniProtKB-UniRule"/>
</dbReference>
<evidence type="ECO:0000256" key="2">
    <source>
        <dbReference type="ARBA" id="ARBA00023242"/>
    </source>
</evidence>
<feature type="compositionally biased region" description="Basic and acidic residues" evidence="7">
    <location>
        <begin position="335"/>
        <end position="350"/>
    </location>
</feature>
<dbReference type="AlphaFoldDB" id="A6HVJ0"/>
<feature type="compositionally biased region" description="Basic and acidic residues" evidence="7">
    <location>
        <begin position="17"/>
        <end position="31"/>
    </location>
</feature>
<evidence type="ECO:0000313" key="9">
    <source>
        <dbReference type="Proteomes" id="UP000234681"/>
    </source>
</evidence>